<evidence type="ECO:0000313" key="11">
    <source>
        <dbReference type="Proteomes" id="UP000694545"/>
    </source>
</evidence>
<comment type="subcellular location">
    <subcellularLocation>
        <location evidence="1">Nucleus</location>
    </subcellularLocation>
</comment>
<dbReference type="GO" id="GO:0000981">
    <property type="term" value="F:DNA-binding transcription factor activity, RNA polymerase II-specific"/>
    <property type="evidence" value="ECO:0007669"/>
    <property type="project" value="TreeGrafter"/>
</dbReference>
<keyword evidence="5" id="KW-0862">Zinc</keyword>
<organism evidence="10 11">
    <name type="scientific">Varanus komodoensis</name>
    <name type="common">Komodo dragon</name>
    <dbReference type="NCBI Taxonomy" id="61221"/>
    <lineage>
        <taxon>Eukaryota</taxon>
        <taxon>Metazoa</taxon>
        <taxon>Chordata</taxon>
        <taxon>Craniata</taxon>
        <taxon>Vertebrata</taxon>
        <taxon>Euteleostomi</taxon>
        <taxon>Lepidosauria</taxon>
        <taxon>Squamata</taxon>
        <taxon>Bifurcata</taxon>
        <taxon>Unidentata</taxon>
        <taxon>Episquamata</taxon>
        <taxon>Toxicofera</taxon>
        <taxon>Anguimorpha</taxon>
        <taxon>Paleoanguimorpha</taxon>
        <taxon>Varanoidea</taxon>
        <taxon>Varanidae</taxon>
        <taxon>Varanus</taxon>
    </lineage>
</organism>
<keyword evidence="2" id="KW-0479">Metal-binding</keyword>
<dbReference type="PROSITE" id="PS00028">
    <property type="entry name" value="ZINC_FINGER_C2H2_1"/>
    <property type="match status" value="2"/>
</dbReference>
<dbReference type="GO" id="GO:0005634">
    <property type="term" value="C:nucleus"/>
    <property type="evidence" value="ECO:0007669"/>
    <property type="project" value="UniProtKB-SubCell"/>
</dbReference>
<dbReference type="PROSITE" id="PS50157">
    <property type="entry name" value="ZINC_FINGER_C2H2_2"/>
    <property type="match status" value="2"/>
</dbReference>
<evidence type="ECO:0000256" key="6">
    <source>
        <dbReference type="ARBA" id="ARBA00023242"/>
    </source>
</evidence>
<protein>
    <recommendedName>
        <fullName evidence="9">C2H2-type domain-containing protein</fullName>
    </recommendedName>
</protein>
<dbReference type="Ensembl" id="ENSVKKT00000008890.1">
    <property type="protein sequence ID" value="ENSVKKP00000008668.1"/>
    <property type="gene ID" value="ENSVKKG00000006171.1"/>
</dbReference>
<name>A0A8D2J8B7_VARKO</name>
<keyword evidence="6" id="KW-0539">Nucleus</keyword>
<dbReference type="FunFam" id="3.30.160.60:FF:000557">
    <property type="entry name" value="zinc finger and SCAN domain-containing protein 29"/>
    <property type="match status" value="1"/>
</dbReference>
<feature type="compositionally biased region" description="Basic and acidic residues" evidence="8">
    <location>
        <begin position="189"/>
        <end position="201"/>
    </location>
</feature>
<dbReference type="InterPro" id="IPR013087">
    <property type="entry name" value="Znf_C2H2_type"/>
</dbReference>
<dbReference type="PANTHER" id="PTHR24394">
    <property type="entry name" value="ZINC FINGER PROTEIN"/>
    <property type="match status" value="1"/>
</dbReference>
<dbReference type="AlphaFoldDB" id="A0A8D2J8B7"/>
<dbReference type="Pfam" id="PF00096">
    <property type="entry name" value="zf-C2H2"/>
    <property type="match status" value="2"/>
</dbReference>
<evidence type="ECO:0000256" key="5">
    <source>
        <dbReference type="ARBA" id="ARBA00022833"/>
    </source>
</evidence>
<evidence type="ECO:0000256" key="7">
    <source>
        <dbReference type="PROSITE-ProRule" id="PRU00042"/>
    </source>
</evidence>
<keyword evidence="3" id="KW-0677">Repeat</keyword>
<evidence type="ECO:0000256" key="4">
    <source>
        <dbReference type="ARBA" id="ARBA00022771"/>
    </source>
</evidence>
<evidence type="ECO:0000256" key="8">
    <source>
        <dbReference type="SAM" id="MobiDB-lite"/>
    </source>
</evidence>
<dbReference type="GO" id="GO:0008270">
    <property type="term" value="F:zinc ion binding"/>
    <property type="evidence" value="ECO:0007669"/>
    <property type="project" value="UniProtKB-KW"/>
</dbReference>
<keyword evidence="11" id="KW-1185">Reference proteome</keyword>
<keyword evidence="4 7" id="KW-0863">Zinc-finger</keyword>
<feature type="compositionally biased region" description="Basic and acidic residues" evidence="8">
    <location>
        <begin position="65"/>
        <end position="75"/>
    </location>
</feature>
<feature type="region of interest" description="Disordered" evidence="8">
    <location>
        <begin position="35"/>
        <end position="102"/>
    </location>
</feature>
<dbReference type="Gene3D" id="3.30.160.60">
    <property type="entry name" value="Classic Zinc Finger"/>
    <property type="match status" value="2"/>
</dbReference>
<evidence type="ECO:0000259" key="9">
    <source>
        <dbReference type="PROSITE" id="PS50157"/>
    </source>
</evidence>
<dbReference type="InterPro" id="IPR036236">
    <property type="entry name" value="Znf_C2H2_sf"/>
</dbReference>
<evidence type="ECO:0000256" key="2">
    <source>
        <dbReference type="ARBA" id="ARBA00022723"/>
    </source>
</evidence>
<dbReference type="Proteomes" id="UP000694545">
    <property type="component" value="Unplaced"/>
</dbReference>
<feature type="compositionally biased region" description="Polar residues" evidence="8">
    <location>
        <begin position="53"/>
        <end position="64"/>
    </location>
</feature>
<dbReference type="SMART" id="SM00355">
    <property type="entry name" value="ZnF_C2H2"/>
    <property type="match status" value="2"/>
</dbReference>
<evidence type="ECO:0000256" key="1">
    <source>
        <dbReference type="ARBA" id="ARBA00004123"/>
    </source>
</evidence>
<reference evidence="10" key="1">
    <citation type="submission" date="2025-08" db="UniProtKB">
        <authorList>
            <consortium name="Ensembl"/>
        </authorList>
    </citation>
    <scope>IDENTIFICATION</scope>
</reference>
<accession>A0A8D2J8B7</accession>
<feature type="domain" description="C2H2-type" evidence="9">
    <location>
        <begin position="324"/>
        <end position="351"/>
    </location>
</feature>
<feature type="compositionally biased region" description="Gly residues" evidence="8">
    <location>
        <begin position="155"/>
        <end position="168"/>
    </location>
</feature>
<sequence length="377" mass="40974">MGLKQDDANCGTNLEMRQGSQGGIGIIKGLGQAGNSKGHTGGLGENGDCSHDQGVTQNGQTFEQQKSEAHGENHTHSLRQNRAGGSHAQGEQKQCSDSHSERLQMDGSNCGKGLLLVSGNRAYLHKLNQVRGYLLTRPNGGYLRGLKHSTGESIGTGMGQNGRGGSHVGGRSQSRDTSALELKPNGTGHFRELRQDGGPKEEKQVDLQMGTPEKMNAHARKASSWTGSKKGSVLAWEEPSVRITKDEFEGCSSLDSVSPWELESPDSCSLPFSTSTSPSRHSFQDQLGNTTRHWEEGIPTPCFHFQDPEPYQQHSPSAFDSKPFLCFACPKQFRRATDLKEHLRVHTGERPFGCGVCGKRFTQSSALATHRRLHTGE</sequence>
<dbReference type="SUPFAM" id="SSF57667">
    <property type="entry name" value="beta-beta-alpha zinc fingers"/>
    <property type="match status" value="1"/>
</dbReference>
<dbReference type="FunFam" id="3.30.160.60:FF:000072">
    <property type="entry name" value="zinc finger protein 143 isoform X1"/>
    <property type="match status" value="1"/>
</dbReference>
<proteinExistence type="predicted"/>
<evidence type="ECO:0000313" key="10">
    <source>
        <dbReference type="Ensembl" id="ENSVKKP00000008668.1"/>
    </source>
</evidence>
<reference evidence="10" key="2">
    <citation type="submission" date="2025-09" db="UniProtKB">
        <authorList>
            <consortium name="Ensembl"/>
        </authorList>
    </citation>
    <scope>IDENTIFICATION</scope>
</reference>
<feature type="region of interest" description="Disordered" evidence="8">
    <location>
        <begin position="155"/>
        <end position="201"/>
    </location>
</feature>
<dbReference type="PANTHER" id="PTHR24394:SF29">
    <property type="entry name" value="MYONEURIN"/>
    <property type="match status" value="1"/>
</dbReference>
<evidence type="ECO:0000256" key="3">
    <source>
        <dbReference type="ARBA" id="ARBA00022737"/>
    </source>
</evidence>
<feature type="domain" description="C2H2-type" evidence="9">
    <location>
        <begin position="352"/>
        <end position="377"/>
    </location>
</feature>